<sequence length="615" mass="68273">MGKSYVLEAARFLDYYLDDAVEAEYAVMLSAPWGAGKTHFIKKYLEERSRRTSSDEGMCYLYASLYGITSTSAINDQFFAQLHPHLTSKASRLIGTIAGSLAEKFAGAKNSGQIFQDLVLKLEGKVLVIDDLERCSMKIPDVMGFINTLVEHERLKVIILVNEEEIPDGQRDEYARQKEKLIGKTITVKADPGEVLEKLRAGLSSSTAREVVEREQSALLSTFTASGKPNFRNLRAVLGDYERLIEAVDPRLKGKPEALKQLLLYMIATGSESRTGTLTKETLQNLPTTRFAVARIGAQGAKGAGEQPFELLASRYPDVQWTDPIIGPKHLSELFFTGNIEVSEINDILARHPEVVGHAEVPAWRLLWNWTQLSKTEYDIAAPALVRALAEGRYNHPGEILHSAGIILTLREYGDPLLGQGVEVVSYFAGYVSKQLEQNTLKPNKGAFGFDGTGAAGLGYSSFSSPEFQAIYSVVKLACEEMGRRRMAQVADCYIARLRDDPSSYTSLYEYGLEDGNYGGVAFLHHIEAADFATLLITDSCSNDHLFASLIKRFEHDHPVRNALLDEYDWTDELRKQLLVIVDAEVAPFGGMLRQRVKYYFGKIAEGIGRSLPGD</sequence>
<dbReference type="RefSeq" id="WP_280311880.1">
    <property type="nucleotide sequence ID" value="NZ_JAYFUI010000097.1"/>
</dbReference>
<keyword evidence="3" id="KW-1185">Reference proteome</keyword>
<dbReference type="InterPro" id="IPR011646">
    <property type="entry name" value="KAP_P-loop"/>
</dbReference>
<feature type="domain" description="KAP NTPase" evidence="1">
    <location>
        <begin position="118"/>
        <end position="203"/>
    </location>
</feature>
<organism evidence="2 3">
    <name type="scientific">Pseudomonas machongensis</name>
    <dbReference type="NCBI Taxonomy" id="3110229"/>
    <lineage>
        <taxon>Bacteria</taxon>
        <taxon>Pseudomonadati</taxon>
        <taxon>Pseudomonadota</taxon>
        <taxon>Gammaproteobacteria</taxon>
        <taxon>Pseudomonadales</taxon>
        <taxon>Pseudomonadaceae</taxon>
        <taxon>Pseudomonas</taxon>
    </lineage>
</organism>
<accession>A0ABU5VED7</accession>
<dbReference type="SUPFAM" id="SSF52540">
    <property type="entry name" value="P-loop containing nucleoside triphosphate hydrolases"/>
    <property type="match status" value="1"/>
</dbReference>
<dbReference type="EMBL" id="JAYFUI010000097">
    <property type="protein sequence ID" value="MEA5671739.1"/>
    <property type="molecule type" value="Genomic_DNA"/>
</dbReference>
<reference evidence="2 3" key="1">
    <citation type="submission" date="2023-12" db="EMBL/GenBank/DDBJ databases">
        <title>Pseudomonas machongensis sp. nov., isolated from wilted pepper plants (Capsicum annuum).</title>
        <authorList>
            <person name="Qiu M."/>
            <person name="Li Y."/>
            <person name="Liu Q."/>
            <person name="Zhang X."/>
            <person name="Huang Y."/>
            <person name="Guo R."/>
            <person name="Hu M."/>
            <person name="Zhou J."/>
            <person name="Zhou X."/>
        </authorList>
    </citation>
    <scope>NUCLEOTIDE SEQUENCE [LARGE SCALE GENOMIC DNA]</scope>
    <source>
        <strain evidence="2 3">MH2</strain>
    </source>
</reference>
<gene>
    <name evidence="2" type="ORF">VA602_10350</name>
</gene>
<feature type="domain" description="KAP NTPase" evidence="1">
    <location>
        <begin position="16"/>
        <end position="99"/>
    </location>
</feature>
<evidence type="ECO:0000259" key="1">
    <source>
        <dbReference type="Pfam" id="PF07693"/>
    </source>
</evidence>
<dbReference type="Gene3D" id="3.40.50.300">
    <property type="entry name" value="P-loop containing nucleotide triphosphate hydrolases"/>
    <property type="match status" value="1"/>
</dbReference>
<dbReference type="Proteomes" id="UP001302573">
    <property type="component" value="Unassembled WGS sequence"/>
</dbReference>
<evidence type="ECO:0000313" key="3">
    <source>
        <dbReference type="Proteomes" id="UP001302573"/>
    </source>
</evidence>
<dbReference type="Pfam" id="PF07693">
    <property type="entry name" value="KAP_NTPase"/>
    <property type="match status" value="2"/>
</dbReference>
<proteinExistence type="predicted"/>
<dbReference type="InterPro" id="IPR027417">
    <property type="entry name" value="P-loop_NTPase"/>
</dbReference>
<name>A0ABU5VED7_9PSED</name>
<protein>
    <submittedName>
        <fullName evidence="2">P-loop NTPase fold protein</fullName>
    </submittedName>
</protein>
<comment type="caution">
    <text evidence="2">The sequence shown here is derived from an EMBL/GenBank/DDBJ whole genome shotgun (WGS) entry which is preliminary data.</text>
</comment>
<evidence type="ECO:0000313" key="2">
    <source>
        <dbReference type="EMBL" id="MEA5671739.1"/>
    </source>
</evidence>